<evidence type="ECO:0000259" key="6">
    <source>
        <dbReference type="Pfam" id="PF11794"/>
    </source>
</evidence>
<dbReference type="GO" id="GO:0004497">
    <property type="term" value="F:monooxygenase activity"/>
    <property type="evidence" value="ECO:0007669"/>
    <property type="project" value="UniProtKB-KW"/>
</dbReference>
<evidence type="ECO:0000256" key="2">
    <source>
        <dbReference type="ARBA" id="ARBA00022827"/>
    </source>
</evidence>
<feature type="binding site" evidence="4">
    <location>
        <begin position="154"/>
        <end position="157"/>
    </location>
    <ligand>
        <name>FAD</name>
        <dbReference type="ChEBI" id="CHEBI:57692"/>
    </ligand>
</feature>
<dbReference type="InterPro" id="IPR024719">
    <property type="entry name" value="HpaB/PvcC/4-BUDH_C"/>
</dbReference>
<reference evidence="7" key="1">
    <citation type="submission" date="2016-10" db="EMBL/GenBank/DDBJ databases">
        <authorList>
            <person name="de Groot N.N."/>
        </authorList>
    </citation>
    <scope>NUCLEOTIDE SEQUENCE [LARGE SCALE GENOMIC DNA]</scope>
    <source>
        <strain evidence="7">CCBAU85039</strain>
    </source>
</reference>
<dbReference type="InterPro" id="IPR004925">
    <property type="entry name" value="HpaB/PvcC/4-BUDH"/>
</dbReference>
<evidence type="ECO:0000313" key="7">
    <source>
        <dbReference type="EMBL" id="SEI15179.1"/>
    </source>
</evidence>
<feature type="binding site" evidence="4">
    <location>
        <position position="191"/>
    </location>
    <ligand>
        <name>FAD</name>
        <dbReference type="ChEBI" id="CHEBI:57692"/>
    </ligand>
</feature>
<keyword evidence="1" id="KW-0285">Flavoprotein</keyword>
<dbReference type="OrthoDB" id="7233724at2"/>
<dbReference type="GO" id="GO:0016627">
    <property type="term" value="F:oxidoreductase activity, acting on the CH-CH group of donors"/>
    <property type="evidence" value="ECO:0007669"/>
    <property type="project" value="InterPro"/>
</dbReference>
<organism evidence="7 9">
    <name type="scientific">Rhizobium tibeticum</name>
    <dbReference type="NCBI Taxonomy" id="501024"/>
    <lineage>
        <taxon>Bacteria</taxon>
        <taxon>Pseudomonadati</taxon>
        <taxon>Pseudomonadota</taxon>
        <taxon>Alphaproteobacteria</taxon>
        <taxon>Hyphomicrobiales</taxon>
        <taxon>Rhizobiaceae</taxon>
        <taxon>Rhizobium/Agrobacterium group</taxon>
        <taxon>Rhizobium</taxon>
    </lineage>
</organism>
<keyword evidence="7" id="KW-0503">Monooxygenase</keyword>
<evidence type="ECO:0000313" key="8">
    <source>
        <dbReference type="EMBL" id="SEO90699.1"/>
    </source>
</evidence>
<keyword evidence="3 7" id="KW-0560">Oxidoreductase</keyword>
<dbReference type="Gene3D" id="2.40.110.10">
    <property type="entry name" value="Butyryl-CoA Dehydrogenase, subunit A, domain 2"/>
    <property type="match status" value="1"/>
</dbReference>
<gene>
    <name evidence="7" type="primary">hpaH</name>
    <name evidence="7" type="ORF">RTCCBAU85039_5214</name>
    <name evidence="8" type="ORF">SAMN05216228_10299</name>
</gene>
<dbReference type="EMBL" id="FNXB01000038">
    <property type="protein sequence ID" value="SEI15179.1"/>
    <property type="molecule type" value="Genomic_DNA"/>
</dbReference>
<dbReference type="Gene3D" id="1.10.3140.10">
    <property type="entry name" value="4-hydroxybutyryl-coa dehydratase, domain 1"/>
    <property type="match status" value="1"/>
</dbReference>
<dbReference type="Gene3D" id="1.20.140.10">
    <property type="entry name" value="Butyryl-CoA Dehydrogenase, subunit A, domain 3"/>
    <property type="match status" value="1"/>
</dbReference>
<evidence type="ECO:0000313" key="10">
    <source>
        <dbReference type="Proteomes" id="UP000198939"/>
    </source>
</evidence>
<dbReference type="SUPFAM" id="SSF56645">
    <property type="entry name" value="Acyl-CoA dehydrogenase NM domain-like"/>
    <property type="match status" value="1"/>
</dbReference>
<sequence length="495" mass="55149">MIKTGATHIEMLKDGRQVYINGLLAGDITAHTAFRQTVRSIGMLYDFQSSIDNLELMTFEVPEAGGERANRIWQLPHSYADLVERRKALEAWTELHGGFLGRAPDHVASCISGMYMGIEVFRAYDAARAAALADYYRYARDNELYLTYVIINPQADRSKAASEQQDPFLTAGVVDQDSDGLTIRGAKMLATGGVMANEVLVTCIQPLREGDERYAVSFAVPMNIKGLKILSRKSYEESATSVFDNPLASRFDENDAVLYFDDVKVPWDRVFVNQDIAMTLNQFHATPAHVYQNYQAQIRLMVKMRFLVGIAKRIAETNGVINFPQVKETLGTLAAHNTMVDALVHSMEVKGRMHGAYFIPDAHTLYSAQVLTQQLYAQVMVTLRELAGGGLIMLPSSVSDFANGELRDLIGKTQQSSVASSEGRVKFFKLAWDAVGSEFASRHTQYEMFYGGAAFVTKGHSFRTFDWDRCTQLVDQMLDSYALEDEIVKANPVAA</sequence>
<evidence type="ECO:0000313" key="9">
    <source>
        <dbReference type="Proteomes" id="UP000183063"/>
    </source>
</evidence>
<dbReference type="PANTHER" id="PTHR36117:SF3">
    <property type="entry name" value="4-HYDROXYPHENYLACETATE 3-MONOOXYGENASE-RELATED"/>
    <property type="match status" value="1"/>
</dbReference>
<feature type="domain" description="HpaB/PvcC/4-BUDH N-terminal" evidence="6">
    <location>
        <begin position="4"/>
        <end position="272"/>
    </location>
</feature>
<dbReference type="InterPro" id="IPR009100">
    <property type="entry name" value="AcylCoA_DH/oxidase_NM_dom_sf"/>
</dbReference>
<accession>A0A1H8THV0</accession>
<dbReference type="Proteomes" id="UP000198939">
    <property type="component" value="Unassembled WGS sequence"/>
</dbReference>
<dbReference type="InterPro" id="IPR036250">
    <property type="entry name" value="AcylCo_DH-like_C"/>
</dbReference>
<dbReference type="STRING" id="501024.RTCCBAU85039_5214"/>
<dbReference type="InterPro" id="IPR046373">
    <property type="entry name" value="Acyl-CoA_Oxase/DH_mid-dom_sf"/>
</dbReference>
<evidence type="ECO:0000256" key="1">
    <source>
        <dbReference type="ARBA" id="ARBA00022630"/>
    </source>
</evidence>
<dbReference type="SUPFAM" id="SSF47203">
    <property type="entry name" value="Acyl-CoA dehydrogenase C-terminal domain-like"/>
    <property type="match status" value="1"/>
</dbReference>
<evidence type="ECO:0000256" key="3">
    <source>
        <dbReference type="ARBA" id="ARBA00023002"/>
    </source>
</evidence>
<dbReference type="EC" id="1.14.14.8" evidence="7"/>
<reference evidence="8 10" key="3">
    <citation type="submission" date="2016-10" db="EMBL/GenBank/DDBJ databases">
        <authorList>
            <person name="Varghese N."/>
            <person name="Submissions S."/>
        </authorList>
    </citation>
    <scope>NUCLEOTIDE SEQUENCE [LARGE SCALE GENOMIC DNA]</scope>
    <source>
        <strain evidence="8 10">CGMCC 1.7071</strain>
    </source>
</reference>
<dbReference type="PIRSF" id="PIRSF000331">
    <property type="entry name" value="HpaA_HpaB"/>
    <property type="match status" value="1"/>
</dbReference>
<evidence type="ECO:0000259" key="5">
    <source>
        <dbReference type="Pfam" id="PF03241"/>
    </source>
</evidence>
<reference evidence="9" key="2">
    <citation type="submission" date="2016-10" db="EMBL/GenBank/DDBJ databases">
        <authorList>
            <person name="Wibberg D."/>
        </authorList>
    </citation>
    <scope>NUCLEOTIDE SEQUENCE [LARGE SCALE GENOMIC DNA]</scope>
</reference>
<dbReference type="Proteomes" id="UP000183063">
    <property type="component" value="Unassembled WGS sequence"/>
</dbReference>
<dbReference type="Pfam" id="PF11794">
    <property type="entry name" value="HpaB_N"/>
    <property type="match status" value="1"/>
</dbReference>
<protein>
    <submittedName>
        <fullName evidence="8">4-hydroxyphenylacetate 3-monooxygenase</fullName>
    </submittedName>
    <submittedName>
        <fullName evidence="7">Anthranilate 3-monooxygenase oxygenase component</fullName>
        <ecNumber evidence="7">1.14.14.8</ecNumber>
    </submittedName>
</protein>
<dbReference type="PANTHER" id="PTHR36117">
    <property type="entry name" value="4-HYDROXYPHENYLACETATE 3-MONOOXYGENASE-RELATED"/>
    <property type="match status" value="1"/>
</dbReference>
<feature type="domain" description="HpaB/PvcC/4-BUDH C-terminal" evidence="5">
    <location>
        <begin position="281"/>
        <end position="478"/>
    </location>
</feature>
<name>A0A1H8THV0_9HYPH</name>
<evidence type="ECO:0000256" key="4">
    <source>
        <dbReference type="PIRSR" id="PIRSR000331-2"/>
    </source>
</evidence>
<dbReference type="RefSeq" id="WP_072379820.1">
    <property type="nucleotide sequence ID" value="NZ_FNXB01000038.1"/>
</dbReference>
<dbReference type="EMBL" id="FOCV01000029">
    <property type="protein sequence ID" value="SEO90699.1"/>
    <property type="molecule type" value="Genomic_DNA"/>
</dbReference>
<proteinExistence type="predicted"/>
<keyword evidence="10" id="KW-1185">Reference proteome</keyword>
<dbReference type="Pfam" id="PF03241">
    <property type="entry name" value="HpaB"/>
    <property type="match status" value="1"/>
</dbReference>
<dbReference type="AlphaFoldDB" id="A0A1H8THV0"/>
<keyword evidence="2 4" id="KW-0274">FAD</keyword>
<dbReference type="InterPro" id="IPR024674">
    <property type="entry name" value="HpaB/PvcC/4-BUDH_N"/>
</dbReference>